<dbReference type="RefSeq" id="WP_118911203.1">
    <property type="nucleotide sequence ID" value="NZ_QOCS01000024.1"/>
</dbReference>
<organism evidence="1 2">
    <name type="scientific">Bombilactobacillus bombi</name>
    <dbReference type="NCBI Taxonomy" id="1303590"/>
    <lineage>
        <taxon>Bacteria</taxon>
        <taxon>Bacillati</taxon>
        <taxon>Bacillota</taxon>
        <taxon>Bacilli</taxon>
        <taxon>Lactobacillales</taxon>
        <taxon>Lactobacillaceae</taxon>
        <taxon>Bombilactobacillus</taxon>
    </lineage>
</organism>
<proteinExistence type="predicted"/>
<dbReference type="Proteomes" id="UP000284822">
    <property type="component" value="Unassembled WGS sequence"/>
</dbReference>
<dbReference type="AlphaFoldDB" id="A0A3R6V5Q1"/>
<sequence>MKEQKLFTNTVLTDAKAIKIRKILLDPLQLGDWVPEIKSIRWQNSAYQIIRSNSSLNSYEEITLTYKQNVIIYESNKGKLVYRLAFTLKEMNQQTQIKEEVYLIDSVYQQLPLELINPILQKAMQTNLDNLGLLAQGPNL</sequence>
<evidence type="ECO:0000313" key="1">
    <source>
        <dbReference type="EMBL" id="RHW44869.1"/>
    </source>
</evidence>
<evidence type="ECO:0008006" key="3">
    <source>
        <dbReference type="Google" id="ProtNLM"/>
    </source>
</evidence>
<evidence type="ECO:0000313" key="2">
    <source>
        <dbReference type="Proteomes" id="UP000284822"/>
    </source>
</evidence>
<protein>
    <recommendedName>
        <fullName evidence="3">SRPBCC family protein</fullName>
    </recommendedName>
</protein>
<dbReference type="EMBL" id="QOCS01000024">
    <property type="protein sequence ID" value="RHW44869.1"/>
    <property type="molecule type" value="Genomic_DNA"/>
</dbReference>
<reference evidence="1 2" key="1">
    <citation type="submission" date="2018-07" db="EMBL/GenBank/DDBJ databases">
        <title>Genome sequences of six Lactobacillus spp. isolated from bumble bee guts.</title>
        <authorList>
            <person name="Motta E.V.S."/>
            <person name="Moran N.A."/>
        </authorList>
    </citation>
    <scope>NUCLEOTIDE SEQUENCE [LARGE SCALE GENOMIC DNA]</scope>
    <source>
        <strain evidence="1 2">LV-8.1</strain>
    </source>
</reference>
<comment type="caution">
    <text evidence="1">The sequence shown here is derived from an EMBL/GenBank/DDBJ whole genome shotgun (WGS) entry which is preliminary data.</text>
</comment>
<gene>
    <name evidence="1" type="ORF">DS832_08590</name>
</gene>
<name>A0A3R6V5Q1_9LACO</name>
<accession>A0A3R6V5Q1</accession>